<gene>
    <name evidence="1" type="ORF">SAMN05660874_02246</name>
</gene>
<dbReference type="InterPro" id="IPR006764">
    <property type="entry name" value="SAM_dep_MeTrfase_SAV2177_type"/>
</dbReference>
<dbReference type="EMBL" id="FOZX01000003">
    <property type="protein sequence ID" value="SFS64468.1"/>
    <property type="molecule type" value="Genomic_DNA"/>
</dbReference>
<dbReference type="RefSeq" id="WP_093415977.1">
    <property type="nucleotide sequence ID" value="NZ_FOZX01000003.1"/>
</dbReference>
<keyword evidence="1" id="KW-0808">Transferase</keyword>
<dbReference type="Gene3D" id="3.40.50.150">
    <property type="entry name" value="Vaccinia Virus protein VP39"/>
    <property type="match status" value="1"/>
</dbReference>
<protein>
    <submittedName>
        <fullName evidence="1">S-adenosyl methyltransferase</fullName>
    </submittedName>
</protein>
<reference evidence="2" key="1">
    <citation type="submission" date="2016-10" db="EMBL/GenBank/DDBJ databases">
        <authorList>
            <person name="Varghese N."/>
            <person name="Submissions S."/>
        </authorList>
    </citation>
    <scope>NUCLEOTIDE SEQUENCE [LARGE SCALE GENOMIC DNA]</scope>
    <source>
        <strain evidence="2">DSM 44771</strain>
    </source>
</reference>
<dbReference type="Pfam" id="PF04672">
    <property type="entry name" value="Methyltransf_19"/>
    <property type="match status" value="1"/>
</dbReference>
<dbReference type="SUPFAM" id="SSF53335">
    <property type="entry name" value="S-adenosyl-L-methionine-dependent methyltransferases"/>
    <property type="match status" value="1"/>
</dbReference>
<dbReference type="GO" id="GO:0032259">
    <property type="term" value="P:methylation"/>
    <property type="evidence" value="ECO:0007669"/>
    <property type="project" value="UniProtKB-KW"/>
</dbReference>
<dbReference type="Proteomes" id="UP000198852">
    <property type="component" value="Unassembled WGS sequence"/>
</dbReference>
<keyword evidence="1" id="KW-0489">Methyltransferase</keyword>
<sequence length="265" mass="28500">MITRTLDLDRPSDARVHDYLLGGGSNFAADRALARRILTAAPSARLDALANRDCLRRMIRTCLDHGVDQFLDLGSGIPTAGSAHEIAPDSPVVYVDNEHLAATQGELLLRGSGTAAMVHADVRDPDAVLGAERTRELLDLDRPVAVLLFGVAHLFGEHHHPAEVIRGYTEALAPGSFLALSHLTDEFTPRRARDLLAVLPDCPPSVTRDRATVLSFLGGLEPLEPGAVPASDWRPDDASEDLRVDEPLSFALLARTPPRPNSPGS</sequence>
<keyword evidence="2" id="KW-1185">Reference proteome</keyword>
<dbReference type="AlphaFoldDB" id="A0A1I6RJ13"/>
<name>A0A1I6RJ13_9PSEU</name>
<organism evidence="1 2">
    <name type="scientific">Saccharopolyspora flava</name>
    <dbReference type="NCBI Taxonomy" id="95161"/>
    <lineage>
        <taxon>Bacteria</taxon>
        <taxon>Bacillati</taxon>
        <taxon>Actinomycetota</taxon>
        <taxon>Actinomycetes</taxon>
        <taxon>Pseudonocardiales</taxon>
        <taxon>Pseudonocardiaceae</taxon>
        <taxon>Saccharopolyspora</taxon>
    </lineage>
</organism>
<dbReference type="InterPro" id="IPR029063">
    <property type="entry name" value="SAM-dependent_MTases_sf"/>
</dbReference>
<proteinExistence type="predicted"/>
<evidence type="ECO:0000313" key="1">
    <source>
        <dbReference type="EMBL" id="SFS64468.1"/>
    </source>
</evidence>
<dbReference type="GO" id="GO:0008168">
    <property type="term" value="F:methyltransferase activity"/>
    <property type="evidence" value="ECO:0007669"/>
    <property type="project" value="UniProtKB-KW"/>
</dbReference>
<accession>A0A1I6RJ13</accession>
<dbReference type="OrthoDB" id="3664292at2"/>
<evidence type="ECO:0000313" key="2">
    <source>
        <dbReference type="Proteomes" id="UP000198852"/>
    </source>
</evidence>
<dbReference type="STRING" id="95161.SAMN05660874_02246"/>
<dbReference type="PIRSF" id="PIRSF017393">
    <property type="entry name" value="MTase_SAV2177"/>
    <property type="match status" value="1"/>
</dbReference>